<keyword evidence="2" id="KW-1185">Reference proteome</keyword>
<dbReference type="SUPFAM" id="SSF52058">
    <property type="entry name" value="L domain-like"/>
    <property type="match status" value="1"/>
</dbReference>
<reference evidence="1" key="1">
    <citation type="submission" date="2021-12" db="EMBL/GenBank/DDBJ databases">
        <authorList>
            <person name="King R."/>
        </authorList>
    </citation>
    <scope>NUCLEOTIDE SEQUENCE</scope>
</reference>
<evidence type="ECO:0000313" key="1">
    <source>
        <dbReference type="EMBL" id="CAH0769762.1"/>
    </source>
</evidence>
<dbReference type="EMBL" id="OU963864">
    <property type="protein sequence ID" value="CAH0769762.1"/>
    <property type="molecule type" value="Genomic_DNA"/>
</dbReference>
<dbReference type="InterPro" id="IPR032675">
    <property type="entry name" value="LRR_dom_sf"/>
</dbReference>
<proteinExistence type="predicted"/>
<dbReference type="AlphaFoldDB" id="A0A9P0G506"/>
<name>A0A9P0G506_BEMTA</name>
<gene>
    <name evidence="1" type="ORF">BEMITA_LOCUS6711</name>
</gene>
<dbReference type="Proteomes" id="UP001152759">
    <property type="component" value="Chromosome 3"/>
</dbReference>
<evidence type="ECO:0000313" key="2">
    <source>
        <dbReference type="Proteomes" id="UP001152759"/>
    </source>
</evidence>
<protein>
    <submittedName>
        <fullName evidence="1">Uncharacterized protein</fullName>
    </submittedName>
</protein>
<organism evidence="1 2">
    <name type="scientific">Bemisia tabaci</name>
    <name type="common">Sweetpotato whitefly</name>
    <name type="synonym">Aleurodes tabaci</name>
    <dbReference type="NCBI Taxonomy" id="7038"/>
    <lineage>
        <taxon>Eukaryota</taxon>
        <taxon>Metazoa</taxon>
        <taxon>Ecdysozoa</taxon>
        <taxon>Arthropoda</taxon>
        <taxon>Hexapoda</taxon>
        <taxon>Insecta</taxon>
        <taxon>Pterygota</taxon>
        <taxon>Neoptera</taxon>
        <taxon>Paraneoptera</taxon>
        <taxon>Hemiptera</taxon>
        <taxon>Sternorrhyncha</taxon>
        <taxon>Aleyrodoidea</taxon>
        <taxon>Aleyrodidae</taxon>
        <taxon>Aleyrodinae</taxon>
        <taxon>Bemisia</taxon>
    </lineage>
</organism>
<dbReference type="Gene3D" id="3.80.10.10">
    <property type="entry name" value="Ribonuclease Inhibitor"/>
    <property type="match status" value="1"/>
</dbReference>
<sequence>MPAPAGAMSSDQAETDTVTSICDEPGCACTAGRITCFCQQPNQRVVVSSLIPPTTSIIQLENCAVVEMERNALRHVRALVQIHISNVAELRLNEGSFSWEESFIQEVYTYPGLHINLTASTIPTLPTYVFRGRIDSILFDHAQIQRIESYAFTNIVGTEKIEFKHCTFGRVDTQAFKKLFLDKLTFTGGAFTEAVPSKAVLDLEIRSEFKIDGAAFTKLHSSAFKIARTKTFYLKNCRVNDTYGEAFHIKTTGPVFVLNNDFAFLRTGAFNGLRVDDAVLARYEAQEFIFENNTIGHYELDALAFNTSSFEPHLDRVKVDLPAPAPIPSGWCPT</sequence>
<accession>A0A9P0G506</accession>